<dbReference type="GO" id="GO:0030623">
    <property type="term" value="F:U5 snRNA binding"/>
    <property type="evidence" value="ECO:0007669"/>
    <property type="project" value="TreeGrafter"/>
</dbReference>
<evidence type="ECO:0000313" key="2">
    <source>
        <dbReference type="Proteomes" id="UP000749646"/>
    </source>
</evidence>
<feature type="non-terminal residue" evidence="1">
    <location>
        <position position="1"/>
    </location>
</feature>
<feature type="non-terminal residue" evidence="1">
    <location>
        <position position="130"/>
    </location>
</feature>
<dbReference type="Gene3D" id="3.40.140.10">
    <property type="entry name" value="Cytidine Deaminase, domain 2"/>
    <property type="match status" value="1"/>
</dbReference>
<evidence type="ECO:0000313" key="1">
    <source>
        <dbReference type="EMBL" id="KAF9943954.1"/>
    </source>
</evidence>
<sequence>SQRAFKEGGIGFMDLYGHLNPLYDIGRLEKITQAYLDQFTSICGGPSEFPPTVNVQFLSKCWRRSRPVIKLSSKTEWCIQAISSSNQQLRTNHVKAKTENSKEAGYIRPAQKFLMRVFTISNFRTHIAGY</sequence>
<dbReference type="GO" id="GO:0017070">
    <property type="term" value="F:U6 snRNA binding"/>
    <property type="evidence" value="ECO:0007669"/>
    <property type="project" value="TreeGrafter"/>
</dbReference>
<dbReference type="GO" id="GO:0030620">
    <property type="term" value="F:U2 snRNA binding"/>
    <property type="evidence" value="ECO:0007669"/>
    <property type="project" value="TreeGrafter"/>
</dbReference>
<accession>A0A9P6LUK2</accession>
<dbReference type="PANTHER" id="PTHR11140:SF0">
    <property type="entry name" value="PRE-MRNA-PROCESSING-SPLICING FACTOR 8"/>
    <property type="match status" value="1"/>
</dbReference>
<dbReference type="GO" id="GO:0030619">
    <property type="term" value="F:U1 snRNA binding"/>
    <property type="evidence" value="ECO:0007669"/>
    <property type="project" value="TreeGrafter"/>
</dbReference>
<reference evidence="1" key="1">
    <citation type="journal article" date="2020" name="Fungal Divers.">
        <title>Resolving the Mortierellaceae phylogeny through synthesis of multi-gene phylogenetics and phylogenomics.</title>
        <authorList>
            <person name="Vandepol N."/>
            <person name="Liber J."/>
            <person name="Desiro A."/>
            <person name="Na H."/>
            <person name="Kennedy M."/>
            <person name="Barry K."/>
            <person name="Grigoriev I.V."/>
            <person name="Miller A.N."/>
            <person name="O'Donnell K."/>
            <person name="Stajich J.E."/>
            <person name="Bonito G."/>
        </authorList>
    </citation>
    <scope>NUCLEOTIDE SEQUENCE</scope>
    <source>
        <strain evidence="1">MES-2147</strain>
    </source>
</reference>
<dbReference type="GO" id="GO:0071013">
    <property type="term" value="C:catalytic step 2 spliceosome"/>
    <property type="evidence" value="ECO:0007669"/>
    <property type="project" value="TreeGrafter"/>
</dbReference>
<dbReference type="OrthoDB" id="3242454at2759"/>
<gene>
    <name evidence="1" type="primary">PRP8_11</name>
    <name evidence="1" type="ORF">BGZ65_012939</name>
</gene>
<name>A0A9P6LUK2_9FUNG</name>
<protein>
    <submittedName>
        <fullName evidence="1">Pre-mRNA-splicing factor 8</fullName>
    </submittedName>
</protein>
<organism evidence="1 2">
    <name type="scientific">Modicella reniformis</name>
    <dbReference type="NCBI Taxonomy" id="1440133"/>
    <lineage>
        <taxon>Eukaryota</taxon>
        <taxon>Fungi</taxon>
        <taxon>Fungi incertae sedis</taxon>
        <taxon>Mucoromycota</taxon>
        <taxon>Mortierellomycotina</taxon>
        <taxon>Mortierellomycetes</taxon>
        <taxon>Mortierellales</taxon>
        <taxon>Mortierellaceae</taxon>
        <taxon>Modicella</taxon>
    </lineage>
</organism>
<dbReference type="PANTHER" id="PTHR11140">
    <property type="entry name" value="PRE-MRNA SPLICING FACTOR PRP8"/>
    <property type="match status" value="1"/>
</dbReference>
<dbReference type="GO" id="GO:0000244">
    <property type="term" value="P:spliceosomal tri-snRNP complex assembly"/>
    <property type="evidence" value="ECO:0007669"/>
    <property type="project" value="TreeGrafter"/>
</dbReference>
<dbReference type="Proteomes" id="UP000749646">
    <property type="component" value="Unassembled WGS sequence"/>
</dbReference>
<dbReference type="InterPro" id="IPR027652">
    <property type="entry name" value="PRP8"/>
</dbReference>
<dbReference type="GO" id="GO:0097157">
    <property type="term" value="F:pre-mRNA intronic binding"/>
    <property type="evidence" value="ECO:0007669"/>
    <property type="project" value="TreeGrafter"/>
</dbReference>
<comment type="caution">
    <text evidence="1">The sequence shown here is derived from an EMBL/GenBank/DDBJ whole genome shotgun (WGS) entry which is preliminary data.</text>
</comment>
<dbReference type="EMBL" id="JAAAHW010008689">
    <property type="protein sequence ID" value="KAF9943954.1"/>
    <property type="molecule type" value="Genomic_DNA"/>
</dbReference>
<keyword evidence="2" id="KW-1185">Reference proteome</keyword>
<proteinExistence type="predicted"/>
<dbReference type="GO" id="GO:0005682">
    <property type="term" value="C:U5 snRNP"/>
    <property type="evidence" value="ECO:0007669"/>
    <property type="project" value="TreeGrafter"/>
</dbReference>
<dbReference type="AlphaFoldDB" id="A0A9P6LUK2"/>